<keyword evidence="2" id="KW-1185">Reference proteome</keyword>
<sequence length="128" mass="15096">MDFLDDDEDLFYEEPSVETSIPHNPIEENLMNQLNTVQEQIRIAQNETVQTQELTDRILDKLFQKCLYLRDESSDSETELYDETGAPVAKKKCKRNNHDPLLIIDDIWHRIIDHKWIIGINLINNSKQ</sequence>
<comment type="caution">
    <text evidence="1">The sequence shown here is derived from an EMBL/GenBank/DDBJ whole genome shotgun (WGS) entry which is preliminary data.</text>
</comment>
<evidence type="ECO:0000313" key="2">
    <source>
        <dbReference type="Proteomes" id="UP000639338"/>
    </source>
</evidence>
<organism evidence="1 2">
    <name type="scientific">Aphidius gifuensis</name>
    <name type="common">Parasitoid wasp</name>
    <dbReference type="NCBI Taxonomy" id="684658"/>
    <lineage>
        <taxon>Eukaryota</taxon>
        <taxon>Metazoa</taxon>
        <taxon>Ecdysozoa</taxon>
        <taxon>Arthropoda</taxon>
        <taxon>Hexapoda</taxon>
        <taxon>Insecta</taxon>
        <taxon>Pterygota</taxon>
        <taxon>Neoptera</taxon>
        <taxon>Endopterygota</taxon>
        <taxon>Hymenoptera</taxon>
        <taxon>Apocrita</taxon>
        <taxon>Ichneumonoidea</taxon>
        <taxon>Braconidae</taxon>
        <taxon>Aphidiinae</taxon>
        <taxon>Aphidius</taxon>
    </lineage>
</organism>
<evidence type="ECO:0000313" key="1">
    <source>
        <dbReference type="EMBL" id="KAF7993156.1"/>
    </source>
</evidence>
<dbReference type="AlphaFoldDB" id="A0A834XW19"/>
<dbReference type="EMBL" id="JACMRX010000003">
    <property type="protein sequence ID" value="KAF7993156.1"/>
    <property type="molecule type" value="Genomic_DNA"/>
</dbReference>
<accession>A0A834XW19</accession>
<gene>
    <name evidence="1" type="ORF">HCN44_005937</name>
</gene>
<reference evidence="1 2" key="1">
    <citation type="submission" date="2020-08" db="EMBL/GenBank/DDBJ databases">
        <title>Aphidius gifuensis genome sequencing and assembly.</title>
        <authorList>
            <person name="Du Z."/>
        </authorList>
    </citation>
    <scope>NUCLEOTIDE SEQUENCE [LARGE SCALE GENOMIC DNA]</scope>
    <source>
        <strain evidence="1">YNYX2018</strain>
        <tissue evidence="1">Adults</tissue>
    </source>
</reference>
<protein>
    <submittedName>
        <fullName evidence="1">Uncharacterized protein</fullName>
    </submittedName>
</protein>
<name>A0A834XW19_APHGI</name>
<proteinExistence type="predicted"/>
<dbReference type="OrthoDB" id="7664046at2759"/>
<dbReference type="Proteomes" id="UP000639338">
    <property type="component" value="Unassembled WGS sequence"/>
</dbReference>